<evidence type="ECO:0008006" key="3">
    <source>
        <dbReference type="Google" id="ProtNLM"/>
    </source>
</evidence>
<reference evidence="1" key="1">
    <citation type="submission" date="2020-08" db="EMBL/GenBank/DDBJ databases">
        <title>Genome public.</title>
        <authorList>
            <person name="Liu C."/>
            <person name="Sun Q."/>
        </authorList>
    </citation>
    <scope>NUCLEOTIDE SEQUENCE</scope>
    <source>
        <strain evidence="1">NSJ-50</strain>
    </source>
</reference>
<proteinExistence type="predicted"/>
<gene>
    <name evidence="1" type="ORF">H8706_04730</name>
</gene>
<organism evidence="1 2">
    <name type="scientific">Qingrenia yutianensis</name>
    <dbReference type="NCBI Taxonomy" id="2763676"/>
    <lineage>
        <taxon>Bacteria</taxon>
        <taxon>Bacillati</taxon>
        <taxon>Bacillota</taxon>
        <taxon>Clostridia</taxon>
        <taxon>Eubacteriales</taxon>
        <taxon>Oscillospiraceae</taxon>
        <taxon>Qingrenia</taxon>
    </lineage>
</organism>
<keyword evidence="2" id="KW-1185">Reference proteome</keyword>
<dbReference type="RefSeq" id="WP_262431709.1">
    <property type="nucleotide sequence ID" value="NZ_JACRTE010000004.1"/>
</dbReference>
<comment type="caution">
    <text evidence="1">The sequence shown here is derived from an EMBL/GenBank/DDBJ whole genome shotgun (WGS) entry which is preliminary data.</text>
</comment>
<evidence type="ECO:0000313" key="1">
    <source>
        <dbReference type="EMBL" id="MBC8596174.1"/>
    </source>
</evidence>
<dbReference type="AlphaFoldDB" id="A0A926IS98"/>
<name>A0A926IS98_9FIRM</name>
<accession>A0A926IS98</accession>
<protein>
    <recommendedName>
        <fullName evidence="3">Bacteriophage Gp15 protein</fullName>
    </recommendedName>
</protein>
<sequence length="186" mass="21494">MSILTSALPSFVCVDGEKFEINTDFKVYLSLESIIFDNSVSVYRRTAKILALCYKKLPSSLDGALEALMEFYAGGSDMQKKYDDGRKDNGRVLSFEEDAPYILSSFLTEYGINLLTAHLHWWEFLALLKGLRPSCRLCEVIKYRTVDLSKIKNREQRKFYARQKRLYALKRFEGDGEIAENLLKIF</sequence>
<dbReference type="EMBL" id="JACRTE010000004">
    <property type="protein sequence ID" value="MBC8596174.1"/>
    <property type="molecule type" value="Genomic_DNA"/>
</dbReference>
<evidence type="ECO:0000313" key="2">
    <source>
        <dbReference type="Proteomes" id="UP000647416"/>
    </source>
</evidence>
<dbReference type="InterPro" id="IPR009660">
    <property type="entry name" value="Phage_A500_Gp15"/>
</dbReference>
<dbReference type="Proteomes" id="UP000647416">
    <property type="component" value="Unassembled WGS sequence"/>
</dbReference>
<dbReference type="Pfam" id="PF06854">
    <property type="entry name" value="Phage_Gp15"/>
    <property type="match status" value="1"/>
</dbReference>